<dbReference type="PROSITE" id="PS00395">
    <property type="entry name" value="ALANINE_RACEMASE"/>
    <property type="match status" value="1"/>
</dbReference>
<evidence type="ECO:0000259" key="4">
    <source>
        <dbReference type="Pfam" id="PF01168"/>
    </source>
</evidence>
<sequence>MDNLGRVWLEIDLDAVTHNIKTIRRIVGKNSEIMAVVKANAYGHDAIEISRVALESGATWLGF</sequence>
<dbReference type="PANTHER" id="PTHR30511:SF0">
    <property type="entry name" value="ALANINE RACEMASE, CATABOLIC-RELATED"/>
    <property type="match status" value="1"/>
</dbReference>
<dbReference type="Gene3D" id="3.20.20.10">
    <property type="entry name" value="Alanine racemase"/>
    <property type="match status" value="1"/>
</dbReference>
<proteinExistence type="predicted"/>
<reference evidence="5" key="1">
    <citation type="journal article" date="2014" name="Front. Microbiol.">
        <title>High frequency of phylogenetically diverse reductive dehalogenase-homologous genes in deep subseafloor sedimentary metagenomes.</title>
        <authorList>
            <person name="Kawai M."/>
            <person name="Futagami T."/>
            <person name="Toyoda A."/>
            <person name="Takaki Y."/>
            <person name="Nishi S."/>
            <person name="Hori S."/>
            <person name="Arai W."/>
            <person name="Tsubouchi T."/>
            <person name="Morono Y."/>
            <person name="Uchiyama I."/>
            <person name="Ito T."/>
            <person name="Fujiyama A."/>
            <person name="Inagaki F."/>
            <person name="Takami H."/>
        </authorList>
    </citation>
    <scope>NUCLEOTIDE SEQUENCE</scope>
    <source>
        <strain evidence="5">Expedition CK06-06</strain>
    </source>
</reference>
<dbReference type="AlphaFoldDB" id="X0ZX76"/>
<name>X0ZX76_9ZZZZ</name>
<keyword evidence="2" id="KW-0663">Pyridoxal phosphate</keyword>
<dbReference type="Pfam" id="PF01168">
    <property type="entry name" value="Ala_racemase_N"/>
    <property type="match status" value="1"/>
</dbReference>
<evidence type="ECO:0000256" key="1">
    <source>
        <dbReference type="ARBA" id="ARBA00001933"/>
    </source>
</evidence>
<dbReference type="InterPro" id="IPR000821">
    <property type="entry name" value="Ala_racemase"/>
</dbReference>
<dbReference type="InterPro" id="IPR020622">
    <property type="entry name" value="Ala_racemase_pyridoxalP-BS"/>
</dbReference>
<gene>
    <name evidence="5" type="ORF">S01H4_10195</name>
</gene>
<comment type="cofactor">
    <cofactor evidence="1">
        <name>pyridoxal 5'-phosphate</name>
        <dbReference type="ChEBI" id="CHEBI:597326"/>
    </cofactor>
</comment>
<dbReference type="InterPro" id="IPR001608">
    <property type="entry name" value="Ala_racemase_N"/>
</dbReference>
<dbReference type="EMBL" id="BART01003850">
    <property type="protein sequence ID" value="GAG62482.1"/>
    <property type="molecule type" value="Genomic_DNA"/>
</dbReference>
<keyword evidence="3" id="KW-0413">Isomerase</keyword>
<protein>
    <recommendedName>
        <fullName evidence="4">Alanine racemase N-terminal domain-containing protein</fullName>
    </recommendedName>
</protein>
<dbReference type="GO" id="GO:0008784">
    <property type="term" value="F:alanine racemase activity"/>
    <property type="evidence" value="ECO:0007669"/>
    <property type="project" value="TreeGrafter"/>
</dbReference>
<evidence type="ECO:0000256" key="3">
    <source>
        <dbReference type="ARBA" id="ARBA00023235"/>
    </source>
</evidence>
<accession>X0ZX76</accession>
<dbReference type="GO" id="GO:0030632">
    <property type="term" value="P:D-alanine biosynthetic process"/>
    <property type="evidence" value="ECO:0007669"/>
    <property type="project" value="TreeGrafter"/>
</dbReference>
<dbReference type="GO" id="GO:0005829">
    <property type="term" value="C:cytosol"/>
    <property type="evidence" value="ECO:0007669"/>
    <property type="project" value="TreeGrafter"/>
</dbReference>
<organism evidence="5">
    <name type="scientific">marine sediment metagenome</name>
    <dbReference type="NCBI Taxonomy" id="412755"/>
    <lineage>
        <taxon>unclassified sequences</taxon>
        <taxon>metagenomes</taxon>
        <taxon>ecological metagenomes</taxon>
    </lineage>
</organism>
<dbReference type="SUPFAM" id="SSF51419">
    <property type="entry name" value="PLP-binding barrel"/>
    <property type="match status" value="1"/>
</dbReference>
<dbReference type="PANTHER" id="PTHR30511">
    <property type="entry name" value="ALANINE RACEMASE"/>
    <property type="match status" value="1"/>
</dbReference>
<dbReference type="GO" id="GO:0030170">
    <property type="term" value="F:pyridoxal phosphate binding"/>
    <property type="evidence" value="ECO:0007669"/>
    <property type="project" value="TreeGrafter"/>
</dbReference>
<dbReference type="InterPro" id="IPR029066">
    <property type="entry name" value="PLP-binding_barrel"/>
</dbReference>
<comment type="caution">
    <text evidence="5">The sequence shown here is derived from an EMBL/GenBank/DDBJ whole genome shotgun (WGS) entry which is preliminary data.</text>
</comment>
<evidence type="ECO:0000313" key="5">
    <source>
        <dbReference type="EMBL" id="GAG62482.1"/>
    </source>
</evidence>
<feature type="domain" description="Alanine racemase N-terminal" evidence="4">
    <location>
        <begin position="11"/>
        <end position="62"/>
    </location>
</feature>
<evidence type="ECO:0000256" key="2">
    <source>
        <dbReference type="ARBA" id="ARBA00022898"/>
    </source>
</evidence>